<evidence type="ECO:0000256" key="3">
    <source>
        <dbReference type="ARBA" id="ARBA00022692"/>
    </source>
</evidence>
<protein>
    <submittedName>
        <fullName evidence="8">Osmoprotectant transport system permease protein</fullName>
    </submittedName>
</protein>
<feature type="transmembrane region" description="Helical" evidence="6">
    <location>
        <begin position="216"/>
        <end position="240"/>
    </location>
</feature>
<dbReference type="Gene3D" id="1.10.3720.10">
    <property type="entry name" value="MetI-like"/>
    <property type="match status" value="1"/>
</dbReference>
<dbReference type="InterPro" id="IPR035906">
    <property type="entry name" value="MetI-like_sf"/>
</dbReference>
<dbReference type="Proteomes" id="UP000588017">
    <property type="component" value="Unassembled WGS sequence"/>
</dbReference>
<evidence type="ECO:0000259" key="7">
    <source>
        <dbReference type="PROSITE" id="PS50928"/>
    </source>
</evidence>
<evidence type="ECO:0000256" key="4">
    <source>
        <dbReference type="ARBA" id="ARBA00022989"/>
    </source>
</evidence>
<dbReference type="InterPro" id="IPR051204">
    <property type="entry name" value="ABC_transp_perm/SBD"/>
</dbReference>
<evidence type="ECO:0000313" key="9">
    <source>
        <dbReference type="Proteomes" id="UP000588017"/>
    </source>
</evidence>
<dbReference type="PANTHER" id="PTHR30177:SF32">
    <property type="entry name" value="GLYCINE BETAINE UPTAKE SYSTEM PERMEASE PROTEIN YEHW"/>
    <property type="match status" value="1"/>
</dbReference>
<reference evidence="8 9" key="1">
    <citation type="submission" date="2020-08" db="EMBL/GenBank/DDBJ databases">
        <title>Genomic Encyclopedia of Type Strains, Phase IV (KMG-IV): sequencing the most valuable type-strain genomes for metagenomic binning, comparative biology and taxonomic classification.</title>
        <authorList>
            <person name="Goeker M."/>
        </authorList>
    </citation>
    <scope>NUCLEOTIDE SEQUENCE [LARGE SCALE GENOMIC DNA]</scope>
    <source>
        <strain evidence="8 9">DSM 101465</strain>
    </source>
</reference>
<keyword evidence="2 6" id="KW-0813">Transport</keyword>
<dbReference type="GO" id="GO:0055085">
    <property type="term" value="P:transmembrane transport"/>
    <property type="evidence" value="ECO:0007669"/>
    <property type="project" value="InterPro"/>
</dbReference>
<keyword evidence="9" id="KW-1185">Reference proteome</keyword>
<comment type="caution">
    <text evidence="8">The sequence shown here is derived from an EMBL/GenBank/DDBJ whole genome shotgun (WGS) entry which is preliminary data.</text>
</comment>
<dbReference type="FunFam" id="1.10.3720.10:FF:000001">
    <property type="entry name" value="Glycine betaine ABC transporter, permease"/>
    <property type="match status" value="1"/>
</dbReference>
<dbReference type="CDD" id="cd06261">
    <property type="entry name" value="TM_PBP2"/>
    <property type="match status" value="1"/>
</dbReference>
<feature type="transmembrane region" description="Helical" evidence="6">
    <location>
        <begin position="12"/>
        <end position="31"/>
    </location>
</feature>
<evidence type="ECO:0000256" key="6">
    <source>
        <dbReference type="RuleBase" id="RU363032"/>
    </source>
</evidence>
<name>A0A841KBG1_9HYPH</name>
<evidence type="ECO:0000256" key="2">
    <source>
        <dbReference type="ARBA" id="ARBA00022448"/>
    </source>
</evidence>
<keyword evidence="4 6" id="KW-1133">Transmembrane helix</keyword>
<dbReference type="Pfam" id="PF00528">
    <property type="entry name" value="BPD_transp_1"/>
    <property type="match status" value="1"/>
</dbReference>
<feature type="domain" description="ABC transmembrane type-1" evidence="7">
    <location>
        <begin position="56"/>
        <end position="237"/>
    </location>
</feature>
<dbReference type="PANTHER" id="PTHR30177">
    <property type="entry name" value="GLYCINE BETAINE/L-PROLINE TRANSPORT SYSTEM PERMEASE PROTEIN PROW"/>
    <property type="match status" value="1"/>
</dbReference>
<feature type="transmembrane region" description="Helical" evidence="6">
    <location>
        <begin position="172"/>
        <end position="196"/>
    </location>
</feature>
<accession>A0A841KBG1</accession>
<dbReference type="GO" id="GO:0005886">
    <property type="term" value="C:plasma membrane"/>
    <property type="evidence" value="ECO:0007669"/>
    <property type="project" value="UniProtKB-SubCell"/>
</dbReference>
<feature type="transmembrane region" description="Helical" evidence="6">
    <location>
        <begin position="51"/>
        <end position="81"/>
    </location>
</feature>
<comment type="subcellular location">
    <subcellularLocation>
        <location evidence="1 6">Cell membrane</location>
        <topology evidence="1 6">Multi-pass membrane protein</topology>
    </subcellularLocation>
</comment>
<dbReference type="AlphaFoldDB" id="A0A841KBG1"/>
<evidence type="ECO:0000256" key="1">
    <source>
        <dbReference type="ARBA" id="ARBA00004651"/>
    </source>
</evidence>
<evidence type="ECO:0000313" key="8">
    <source>
        <dbReference type="EMBL" id="MBB6168224.1"/>
    </source>
</evidence>
<dbReference type="EMBL" id="JACHEH010000004">
    <property type="protein sequence ID" value="MBB6168224.1"/>
    <property type="molecule type" value="Genomic_DNA"/>
</dbReference>
<gene>
    <name evidence="8" type="ORF">HNQ73_001854</name>
</gene>
<sequence length="250" mass="25962">MRREWRRLLRIGAAAAAVAAFAVMLLAPQAFERPLAVLTKFGQPAIYDRDSLLSLTLAHVGIVAAASLAALVVALSIGIFVTRPAGAQYLPLARAVANLGQTFPPVAMLAVAVPLTGFGARPTLIALFAYGLLPIFENTIAGLKGVSPQVVEAARGMGMTDGRILKEIELPLALPVIIAGLRISIIVSIGTATIGSTVGARGLGEIIIAGLQADNLAYVLQGGVLVAMLAVLADFGLGFIERRARQPRSP</sequence>
<proteinExistence type="inferred from homology"/>
<dbReference type="SUPFAM" id="SSF161098">
    <property type="entry name" value="MetI-like"/>
    <property type="match status" value="1"/>
</dbReference>
<evidence type="ECO:0000256" key="5">
    <source>
        <dbReference type="ARBA" id="ARBA00023136"/>
    </source>
</evidence>
<organism evidence="8 9">
    <name type="scientific">Chelatococcus composti</name>
    <dbReference type="NCBI Taxonomy" id="1743235"/>
    <lineage>
        <taxon>Bacteria</taxon>
        <taxon>Pseudomonadati</taxon>
        <taxon>Pseudomonadota</taxon>
        <taxon>Alphaproteobacteria</taxon>
        <taxon>Hyphomicrobiales</taxon>
        <taxon>Chelatococcaceae</taxon>
        <taxon>Chelatococcus</taxon>
    </lineage>
</organism>
<comment type="similarity">
    <text evidence="6">Belongs to the binding-protein-dependent transport system permease family.</text>
</comment>
<dbReference type="InterPro" id="IPR000515">
    <property type="entry name" value="MetI-like"/>
</dbReference>
<keyword evidence="3 6" id="KW-0812">Transmembrane</keyword>
<keyword evidence="5 6" id="KW-0472">Membrane</keyword>
<dbReference type="GO" id="GO:0031460">
    <property type="term" value="P:glycine betaine transport"/>
    <property type="evidence" value="ECO:0007669"/>
    <property type="project" value="UniProtKB-ARBA"/>
</dbReference>
<dbReference type="PROSITE" id="PS50928">
    <property type="entry name" value="ABC_TM1"/>
    <property type="match status" value="1"/>
</dbReference>